<evidence type="ECO:0000256" key="1">
    <source>
        <dbReference type="ARBA" id="ARBA00000142"/>
    </source>
</evidence>
<dbReference type="InterPro" id="IPR055361">
    <property type="entry name" value="tRNA_methyltr_TrmB_bact"/>
</dbReference>
<comment type="pathway">
    <text evidence="7">tRNA modification; N(7)-methylguanine-tRNA biosynthesis.</text>
</comment>
<dbReference type="EC" id="2.1.1.33" evidence="7"/>
<dbReference type="NCBIfam" id="NF001080">
    <property type="entry name" value="PRK00121.2-2"/>
    <property type="match status" value="1"/>
</dbReference>
<dbReference type="InterPro" id="IPR003358">
    <property type="entry name" value="tRNA_(Gua-N-7)_MeTrfase_Trmb"/>
</dbReference>
<evidence type="ECO:0000256" key="2">
    <source>
        <dbReference type="ARBA" id="ARBA00003015"/>
    </source>
</evidence>
<evidence type="ECO:0000256" key="3">
    <source>
        <dbReference type="ARBA" id="ARBA00022603"/>
    </source>
</evidence>
<keyword evidence="6 7" id="KW-0819">tRNA processing</keyword>
<comment type="catalytic activity">
    <reaction evidence="1 7">
        <text>guanosine(46) in tRNA + S-adenosyl-L-methionine = N(7)-methylguanosine(46) in tRNA + S-adenosyl-L-homocysteine</text>
        <dbReference type="Rhea" id="RHEA:42708"/>
        <dbReference type="Rhea" id="RHEA-COMP:10188"/>
        <dbReference type="Rhea" id="RHEA-COMP:10189"/>
        <dbReference type="ChEBI" id="CHEBI:57856"/>
        <dbReference type="ChEBI" id="CHEBI:59789"/>
        <dbReference type="ChEBI" id="CHEBI:74269"/>
        <dbReference type="ChEBI" id="CHEBI:74480"/>
        <dbReference type="EC" id="2.1.1.33"/>
    </reaction>
</comment>
<evidence type="ECO:0000313" key="8">
    <source>
        <dbReference type="EMBL" id="BAH69988.1"/>
    </source>
</evidence>
<dbReference type="HOGENOM" id="CLU_050910_2_1_14"/>
<feature type="binding site" evidence="7">
    <location>
        <position position="95"/>
    </location>
    <ligand>
        <name>S-adenosyl-L-methionine</name>
        <dbReference type="ChEBI" id="CHEBI:59789"/>
    </ligand>
</feature>
<feature type="binding site" evidence="7">
    <location>
        <position position="43"/>
    </location>
    <ligand>
        <name>S-adenosyl-L-methionine</name>
        <dbReference type="ChEBI" id="CHEBI:59789"/>
    </ligand>
</feature>
<dbReference type="GO" id="GO:0043527">
    <property type="term" value="C:tRNA methyltransferase complex"/>
    <property type="evidence" value="ECO:0007669"/>
    <property type="project" value="TreeGrafter"/>
</dbReference>
<dbReference type="InterPro" id="IPR029063">
    <property type="entry name" value="SAM-dependent_MTases_sf"/>
</dbReference>
<proteinExistence type="inferred from homology"/>
<dbReference type="SUPFAM" id="SSF53335">
    <property type="entry name" value="S-adenosyl-L-methionine-dependent methyltransferases"/>
    <property type="match status" value="1"/>
</dbReference>
<dbReference type="PATRIC" id="fig|496833.3.peg.317"/>
<dbReference type="GO" id="GO:0008176">
    <property type="term" value="F:tRNA (guanine(46)-N7)-methyltransferase activity"/>
    <property type="evidence" value="ECO:0007669"/>
    <property type="project" value="UniProtKB-UniRule"/>
</dbReference>
<dbReference type="Gene3D" id="3.40.50.150">
    <property type="entry name" value="Vaccinia Virus protein VP39"/>
    <property type="match status" value="1"/>
</dbReference>
<keyword evidence="9" id="KW-1185">Reference proteome</keyword>
<dbReference type="NCBIfam" id="TIGR00091">
    <property type="entry name" value="tRNA (guanosine(46)-N7)-methyltransferase TrmB"/>
    <property type="match status" value="1"/>
</dbReference>
<gene>
    <name evidence="7" type="primary">trmB</name>
    <name evidence="8" type="ordered locus">MBIO_0723</name>
</gene>
<dbReference type="PANTHER" id="PTHR23417">
    <property type="entry name" value="3-DEOXY-D-MANNO-OCTULOSONIC-ACID TRANSFERASE/TRNA GUANINE-N 7 - -METHYLTRANSFERASE"/>
    <property type="match status" value="1"/>
</dbReference>
<reference evidence="8 9" key="1">
    <citation type="journal article" date="2009" name="Curr. Microbiol.">
        <title>Molecular cloning and expression of a novel cholinephosphotransferase involved in glycoglycerophospholipid biosynthesis of Mycoplasma fermentans.</title>
        <authorList>
            <person name="Ishida N."/>
            <person name="Irikura D."/>
            <person name="Matsuda K."/>
            <person name="Sato S."/>
            <person name="Asano K."/>
        </authorList>
    </citation>
    <scope>NUCLEOTIDE SEQUENCE [LARGE SCALE GENOMIC DNA]</scope>
    <source>
        <strain evidence="9">ATCC 19989 / NBRC 14854 / NCTC 10117 / PG18</strain>
    </source>
</reference>
<organism evidence="8 9">
    <name type="scientific">Mycoplasmopsis fermentans (strain ATCC 19989 / NBRC 14854 / NCTC 10117 / PG18)</name>
    <name type="common">Mycoplasma fermentans</name>
    <dbReference type="NCBI Taxonomy" id="496833"/>
    <lineage>
        <taxon>Bacteria</taxon>
        <taxon>Bacillati</taxon>
        <taxon>Mycoplasmatota</taxon>
        <taxon>Mycoplasmoidales</taxon>
        <taxon>Metamycoplasmataceae</taxon>
        <taxon>Mycoplasmopsis</taxon>
    </lineage>
</organism>
<accession>C4XFR6</accession>
<keyword evidence="5 7" id="KW-0949">S-adenosyl-L-methionine</keyword>
<protein>
    <recommendedName>
        <fullName evidence="7">tRNA (guanine-N(7)-)-methyltransferase</fullName>
        <ecNumber evidence="7">2.1.1.33</ecNumber>
    </recommendedName>
    <alternativeName>
        <fullName evidence="7">tRNA (guanine(46)-N(7))-methyltransferase</fullName>
    </alternativeName>
    <alternativeName>
        <fullName evidence="7">tRNA(m7G46)-methyltransferase</fullName>
    </alternativeName>
</protein>
<evidence type="ECO:0000256" key="5">
    <source>
        <dbReference type="ARBA" id="ARBA00022691"/>
    </source>
</evidence>
<feature type="binding site" evidence="7">
    <location>
        <position position="152"/>
    </location>
    <ligand>
        <name>substrate</name>
    </ligand>
</feature>
<dbReference type="EMBL" id="AP009608">
    <property type="protein sequence ID" value="BAH69988.1"/>
    <property type="molecule type" value="Genomic_DNA"/>
</dbReference>
<dbReference type="PANTHER" id="PTHR23417:SF14">
    <property type="entry name" value="PENTACOTRIPEPTIDE-REPEAT REGION OF PRORP DOMAIN-CONTAINING PROTEIN"/>
    <property type="match status" value="1"/>
</dbReference>
<dbReference type="Pfam" id="PF02390">
    <property type="entry name" value="Methyltransf_4"/>
    <property type="match status" value="1"/>
</dbReference>
<comment type="similarity">
    <text evidence="7">Belongs to the class I-like SAM-binding methyltransferase superfamily. TrmB family.</text>
</comment>
<name>C4XFR6_MYCFP</name>
<comment type="function">
    <text evidence="2 7">Catalyzes the formation of N(7)-methylguanine at position 46 (m7G46) in tRNA.</text>
</comment>
<feature type="binding site" evidence="7">
    <location>
        <begin position="190"/>
        <end position="193"/>
    </location>
    <ligand>
        <name>substrate</name>
    </ligand>
</feature>
<sequence length="211" mass="24632">MYSKIENMRLRNDKDAPKKLEESNLLITKSQYPISLKNTDVIEIGMGKGEMITQLAALNPNINFYGLEKFATVAAKSVRRAKEYKLNNFKIILEDAKELKSIFKGTCGTIWLTFSDPWPKARHFKRRLTYKDFLEKYKLIMDKNTILKFKSDNDKLYGFSLESFKENDWNIIAYGTDFHKSKYAKDNVMTGYEAKWSQAGKNINYIFAKIK</sequence>
<evidence type="ECO:0000256" key="4">
    <source>
        <dbReference type="ARBA" id="ARBA00022679"/>
    </source>
</evidence>
<dbReference type="eggNOG" id="COG0220">
    <property type="taxonomic scope" value="Bacteria"/>
</dbReference>
<keyword evidence="4 7" id="KW-0808">Transferase</keyword>
<dbReference type="Proteomes" id="UP000006810">
    <property type="component" value="Chromosome"/>
</dbReference>
<dbReference type="UniPathway" id="UPA00989"/>
<feature type="binding site" evidence="7">
    <location>
        <position position="116"/>
    </location>
    <ligand>
        <name>S-adenosyl-L-methionine</name>
        <dbReference type="ChEBI" id="CHEBI:59789"/>
    </ligand>
</feature>
<evidence type="ECO:0000256" key="7">
    <source>
        <dbReference type="HAMAP-Rule" id="MF_01057"/>
    </source>
</evidence>
<evidence type="ECO:0000313" key="9">
    <source>
        <dbReference type="Proteomes" id="UP000006810"/>
    </source>
</evidence>
<dbReference type="PROSITE" id="PS51625">
    <property type="entry name" value="SAM_MT_TRMB"/>
    <property type="match status" value="1"/>
</dbReference>
<dbReference type="KEGG" id="mfp:MBIO_0723"/>
<keyword evidence="3 7" id="KW-0489">Methyltransferase</keyword>
<dbReference type="AlphaFoldDB" id="C4XFR6"/>
<feature type="binding site" evidence="7">
    <location>
        <position position="68"/>
    </location>
    <ligand>
        <name>S-adenosyl-L-methionine</name>
        <dbReference type="ChEBI" id="CHEBI:59789"/>
    </ligand>
</feature>
<comment type="caution">
    <text evidence="7">Lacks conserved residue(s) required for the propagation of feature annotation.</text>
</comment>
<feature type="binding site" evidence="7">
    <location>
        <position position="120"/>
    </location>
    <ligand>
        <name>substrate</name>
    </ligand>
</feature>
<evidence type="ECO:0000256" key="6">
    <source>
        <dbReference type="ARBA" id="ARBA00022694"/>
    </source>
</evidence>
<dbReference type="HAMAP" id="MF_01057">
    <property type="entry name" value="tRNA_methyltr_TrmB"/>
    <property type="match status" value="1"/>
</dbReference>